<name>A0A117NGD1_PICGL</name>
<dbReference type="EMBL" id="LKAM01000011">
    <property type="protein sequence ID" value="KUM46608.1"/>
    <property type="molecule type" value="Genomic_DNA"/>
</dbReference>
<dbReference type="AlphaFoldDB" id="A0A117NGD1"/>
<keyword evidence="1" id="KW-0496">Mitochondrion</keyword>
<sequence length="62" mass="7023">MSGFNPMLGRKRESIACQVRSHAMLVWEGKSCVACVREWAGWALLPYAGKNELIGWAIHFRC</sequence>
<accession>A0A117NGD1</accession>
<gene>
    <name evidence="1" type="ORF">ABT39_MTgene1710</name>
</gene>
<reference evidence="1" key="1">
    <citation type="journal article" date="2015" name="Genome Biol. Evol.">
        <title>Organellar Genomes of White Spruce (Picea glauca): Assembly and Annotation.</title>
        <authorList>
            <person name="Jackman S.D."/>
            <person name="Warren R.L."/>
            <person name="Gibb E.A."/>
            <person name="Vandervalk B.P."/>
            <person name="Mohamadi H."/>
            <person name="Chu J."/>
            <person name="Raymond A."/>
            <person name="Pleasance S."/>
            <person name="Coope R."/>
            <person name="Wildung M.R."/>
            <person name="Ritland C.E."/>
            <person name="Bousquet J."/>
            <person name="Jones S.J."/>
            <person name="Bohlmann J."/>
            <person name="Birol I."/>
        </authorList>
    </citation>
    <scope>NUCLEOTIDE SEQUENCE [LARGE SCALE GENOMIC DNA]</scope>
    <source>
        <tissue evidence="1">Flushing bud</tissue>
    </source>
</reference>
<geneLocation type="mitochondrion" evidence="1"/>
<evidence type="ECO:0000313" key="1">
    <source>
        <dbReference type="EMBL" id="KUM46608.1"/>
    </source>
</evidence>
<comment type="caution">
    <text evidence="1">The sequence shown here is derived from an EMBL/GenBank/DDBJ whole genome shotgun (WGS) entry which is preliminary data.</text>
</comment>
<organism evidence="1">
    <name type="scientific">Picea glauca</name>
    <name type="common">White spruce</name>
    <name type="synonym">Pinus glauca</name>
    <dbReference type="NCBI Taxonomy" id="3330"/>
    <lineage>
        <taxon>Eukaryota</taxon>
        <taxon>Viridiplantae</taxon>
        <taxon>Streptophyta</taxon>
        <taxon>Embryophyta</taxon>
        <taxon>Tracheophyta</taxon>
        <taxon>Spermatophyta</taxon>
        <taxon>Pinopsida</taxon>
        <taxon>Pinidae</taxon>
        <taxon>Conifers I</taxon>
        <taxon>Pinales</taxon>
        <taxon>Pinaceae</taxon>
        <taxon>Picea</taxon>
    </lineage>
</organism>
<proteinExistence type="predicted"/>
<protein>
    <submittedName>
        <fullName evidence="1">Uncharacterized protein</fullName>
    </submittedName>
</protein>